<dbReference type="GO" id="GO:0009627">
    <property type="term" value="P:systemic acquired resistance"/>
    <property type="evidence" value="ECO:0007669"/>
    <property type="project" value="InterPro"/>
</dbReference>
<dbReference type="SUPFAM" id="SSF50685">
    <property type="entry name" value="Barwin-like endoglucanases"/>
    <property type="match status" value="1"/>
</dbReference>
<dbReference type="AlphaFoldDB" id="W9R036"/>
<dbReference type="Pfam" id="PF03330">
    <property type="entry name" value="DPBB_1"/>
    <property type="match status" value="1"/>
</dbReference>
<evidence type="ECO:0000313" key="2">
    <source>
        <dbReference type="EMBL" id="EXB49713.1"/>
    </source>
</evidence>
<dbReference type="Proteomes" id="UP000030645">
    <property type="component" value="Unassembled WGS sequence"/>
</dbReference>
<keyword evidence="3" id="KW-1185">Reference proteome</keyword>
<dbReference type="InterPro" id="IPR044206">
    <property type="entry name" value="EGC1/2"/>
</dbReference>
<dbReference type="STRING" id="981085.W9R036"/>
<sequence>MVASACFGYERNGSIDVAGASEALWGNGRACGIGATNMAPHPCRNGTSSIVEIVDFCPKCNSTINLSLDAFSRIADPRAGRIKIEYKLV</sequence>
<proteinExistence type="predicted"/>
<organism evidence="2 3">
    <name type="scientific">Morus notabilis</name>
    <dbReference type="NCBI Taxonomy" id="981085"/>
    <lineage>
        <taxon>Eukaryota</taxon>
        <taxon>Viridiplantae</taxon>
        <taxon>Streptophyta</taxon>
        <taxon>Embryophyta</taxon>
        <taxon>Tracheophyta</taxon>
        <taxon>Spermatophyta</taxon>
        <taxon>Magnoliopsida</taxon>
        <taxon>eudicotyledons</taxon>
        <taxon>Gunneridae</taxon>
        <taxon>Pentapetalae</taxon>
        <taxon>rosids</taxon>
        <taxon>fabids</taxon>
        <taxon>Rosales</taxon>
        <taxon>Moraceae</taxon>
        <taxon>Moreae</taxon>
        <taxon>Morus</taxon>
    </lineage>
</organism>
<protein>
    <recommendedName>
        <fullName evidence="1">RlpA-like protein double-psi beta-barrel domain-containing protein</fullName>
    </recommendedName>
</protein>
<name>W9R036_9ROSA</name>
<dbReference type="PANTHER" id="PTHR47295">
    <property type="entry name" value="EG45-LIKE DOMAIN CONTAINING PROTEIN 1-RELATED"/>
    <property type="match status" value="1"/>
</dbReference>
<reference evidence="3" key="1">
    <citation type="submission" date="2013-01" db="EMBL/GenBank/DDBJ databases">
        <title>Draft Genome Sequence of a Mulberry Tree, Morus notabilis C.K. Schneid.</title>
        <authorList>
            <person name="He N."/>
            <person name="Zhao S."/>
        </authorList>
    </citation>
    <scope>NUCLEOTIDE SEQUENCE</scope>
</reference>
<accession>W9R036</accession>
<evidence type="ECO:0000313" key="3">
    <source>
        <dbReference type="Proteomes" id="UP000030645"/>
    </source>
</evidence>
<dbReference type="Gene3D" id="2.40.40.10">
    <property type="entry name" value="RlpA-like domain"/>
    <property type="match status" value="1"/>
</dbReference>
<gene>
    <name evidence="2" type="ORF">L484_006263</name>
</gene>
<dbReference type="EMBL" id="KE343947">
    <property type="protein sequence ID" value="EXB49713.1"/>
    <property type="molecule type" value="Genomic_DNA"/>
</dbReference>
<dbReference type="InterPro" id="IPR036908">
    <property type="entry name" value="RlpA-like_sf"/>
</dbReference>
<feature type="domain" description="RlpA-like protein double-psi beta-barrel" evidence="1">
    <location>
        <begin position="19"/>
        <end position="86"/>
    </location>
</feature>
<evidence type="ECO:0000259" key="1">
    <source>
        <dbReference type="Pfam" id="PF03330"/>
    </source>
</evidence>
<dbReference type="GO" id="GO:0048046">
    <property type="term" value="C:apoplast"/>
    <property type="evidence" value="ECO:0007669"/>
    <property type="project" value="InterPro"/>
</dbReference>
<dbReference type="InterPro" id="IPR009009">
    <property type="entry name" value="RlpA-like_DPBB"/>
</dbReference>
<dbReference type="CDD" id="cd22269">
    <property type="entry name" value="DPBB_EG45-like"/>
    <property type="match status" value="1"/>
</dbReference>
<dbReference type="PANTHER" id="PTHR47295:SF14">
    <property type="entry name" value="OS06G0688300 PROTEIN"/>
    <property type="match status" value="1"/>
</dbReference>